<feature type="transmembrane region" description="Helical" evidence="1">
    <location>
        <begin position="19"/>
        <end position="37"/>
    </location>
</feature>
<keyword evidence="1" id="KW-0472">Membrane</keyword>
<evidence type="ECO:0000313" key="3">
    <source>
        <dbReference type="Proteomes" id="UP000319103"/>
    </source>
</evidence>
<dbReference type="RefSeq" id="WP_141633152.1">
    <property type="nucleotide sequence ID" value="NZ_VIGB01000003.1"/>
</dbReference>
<keyword evidence="1" id="KW-0812">Transmembrane</keyword>
<accession>A0A540W0C0</accession>
<comment type="caution">
    <text evidence="2">The sequence shown here is derived from an EMBL/GenBank/DDBJ whole genome shotgun (WGS) entry which is preliminary data.</text>
</comment>
<evidence type="ECO:0000313" key="2">
    <source>
        <dbReference type="EMBL" id="TQF02458.1"/>
    </source>
</evidence>
<dbReference type="Proteomes" id="UP000319103">
    <property type="component" value="Unassembled WGS sequence"/>
</dbReference>
<keyword evidence="3" id="KW-1185">Reference proteome</keyword>
<dbReference type="AlphaFoldDB" id="A0A540W0C0"/>
<evidence type="ECO:0000256" key="1">
    <source>
        <dbReference type="SAM" id="Phobius"/>
    </source>
</evidence>
<gene>
    <name evidence="2" type="ORF">E6W39_09465</name>
</gene>
<sequence length="68" mass="7106">MAHSTVNCLALPARNGSPLPLPLLSLLPALPIALPLGPGSAARRRLPARRGPPRGGRELLLQVCVARN</sequence>
<keyword evidence="1" id="KW-1133">Transmembrane helix</keyword>
<dbReference type="EMBL" id="VIGB01000003">
    <property type="protein sequence ID" value="TQF02458.1"/>
    <property type="molecule type" value="Genomic_DNA"/>
</dbReference>
<proteinExistence type="predicted"/>
<reference evidence="2 3" key="1">
    <citation type="submission" date="2019-06" db="EMBL/GenBank/DDBJ databases">
        <title>Description of Kitasatospora acidophila sp. nov. isolated from pine grove soil, and reclassification of Streptomyces novaecaesareae to Kitasatospora novaeceasareae comb. nov.</title>
        <authorList>
            <person name="Kim M.J."/>
        </authorList>
    </citation>
    <scope>NUCLEOTIDE SEQUENCE [LARGE SCALE GENOMIC DNA]</scope>
    <source>
        <strain evidence="2 3">MMS16-CNU292</strain>
    </source>
</reference>
<name>A0A540W0C0_9ACTN</name>
<protein>
    <submittedName>
        <fullName evidence="2">Uncharacterized protein</fullName>
    </submittedName>
</protein>
<organism evidence="2 3">
    <name type="scientific">Kitasatospora acidiphila</name>
    <dbReference type="NCBI Taxonomy" id="2567942"/>
    <lineage>
        <taxon>Bacteria</taxon>
        <taxon>Bacillati</taxon>
        <taxon>Actinomycetota</taxon>
        <taxon>Actinomycetes</taxon>
        <taxon>Kitasatosporales</taxon>
        <taxon>Streptomycetaceae</taxon>
        <taxon>Kitasatospora</taxon>
    </lineage>
</organism>